<keyword evidence="3" id="KW-1185">Reference proteome</keyword>
<feature type="transmembrane region" description="Helical" evidence="1">
    <location>
        <begin position="37"/>
        <end position="56"/>
    </location>
</feature>
<organism evidence="2 3">
    <name type="scientific">Basidiobolus ranarum</name>
    <dbReference type="NCBI Taxonomy" id="34480"/>
    <lineage>
        <taxon>Eukaryota</taxon>
        <taxon>Fungi</taxon>
        <taxon>Fungi incertae sedis</taxon>
        <taxon>Zoopagomycota</taxon>
        <taxon>Entomophthoromycotina</taxon>
        <taxon>Basidiobolomycetes</taxon>
        <taxon>Basidiobolales</taxon>
        <taxon>Basidiobolaceae</taxon>
        <taxon>Basidiobolus</taxon>
    </lineage>
</organism>
<comment type="caution">
    <text evidence="2">The sequence shown here is derived from an EMBL/GenBank/DDBJ whole genome shotgun (WGS) entry which is preliminary data.</text>
</comment>
<evidence type="ECO:0000313" key="3">
    <source>
        <dbReference type="Proteomes" id="UP001479436"/>
    </source>
</evidence>
<protein>
    <submittedName>
        <fullName evidence="2">Uncharacterized protein</fullName>
    </submittedName>
</protein>
<reference evidence="2 3" key="1">
    <citation type="submission" date="2023-04" db="EMBL/GenBank/DDBJ databases">
        <title>Genome of Basidiobolus ranarum AG-B5.</title>
        <authorList>
            <person name="Stajich J.E."/>
            <person name="Carter-House D."/>
            <person name="Gryganskyi A."/>
        </authorList>
    </citation>
    <scope>NUCLEOTIDE SEQUENCE [LARGE SCALE GENOMIC DNA]</scope>
    <source>
        <strain evidence="2 3">AG-B5</strain>
    </source>
</reference>
<keyword evidence="1" id="KW-0812">Transmembrane</keyword>
<proteinExistence type="predicted"/>
<keyword evidence="1" id="KW-0472">Membrane</keyword>
<evidence type="ECO:0000256" key="1">
    <source>
        <dbReference type="SAM" id="Phobius"/>
    </source>
</evidence>
<gene>
    <name evidence="2" type="ORF">K7432_000843</name>
</gene>
<sequence length="143" mass="16240">MSIGTQPLGEYSLLFIRHLREVQLIISTFQLQARVNMYYPTFFFLLFLPGAFSCILGEIKCSNTHHDTILYCVDNNWKSITCASGTSCKVQNSDKLKIECEYDYERSSALNPSNSSPTYKRVKRNINSKVGALIEPETGTVIR</sequence>
<dbReference type="EMBL" id="JASJQH010006892">
    <property type="protein sequence ID" value="KAK9728697.1"/>
    <property type="molecule type" value="Genomic_DNA"/>
</dbReference>
<keyword evidence="1" id="KW-1133">Transmembrane helix</keyword>
<dbReference type="Proteomes" id="UP001479436">
    <property type="component" value="Unassembled WGS sequence"/>
</dbReference>
<name>A0ABR2WAH3_9FUNG</name>
<evidence type="ECO:0000313" key="2">
    <source>
        <dbReference type="EMBL" id="KAK9728697.1"/>
    </source>
</evidence>
<accession>A0ABR2WAH3</accession>